<dbReference type="InterPro" id="IPR039937">
    <property type="entry name" value="SNX20/SNX21"/>
</dbReference>
<dbReference type="RefSeq" id="XP_028321593.1">
    <property type="nucleotide sequence ID" value="XM_028465792.1"/>
</dbReference>
<keyword evidence="4" id="KW-0653">Protein transport</keyword>
<comment type="subcellular location">
    <subcellularLocation>
        <location evidence="1">Early endosome membrane</location>
        <topology evidence="1">Peripheral membrane protein</topology>
        <orientation evidence="1">Cytoplasmic side</orientation>
    </subcellularLocation>
</comment>
<dbReference type="GO" id="GO:0015031">
    <property type="term" value="P:protein transport"/>
    <property type="evidence" value="ECO:0007669"/>
    <property type="project" value="UniProtKB-KW"/>
</dbReference>
<dbReference type="Ensembl" id="ENSGWIT00000022670.1">
    <property type="protein sequence ID" value="ENSGWIP00000020642.1"/>
    <property type="gene ID" value="ENSGWIG00000011169.1"/>
</dbReference>
<dbReference type="PANTHER" id="PTHR20939">
    <property type="entry name" value="SORTING NEXIN 20, 21"/>
    <property type="match status" value="1"/>
</dbReference>
<evidence type="ECO:0000256" key="4">
    <source>
        <dbReference type="ARBA" id="ARBA00022927"/>
    </source>
</evidence>
<dbReference type="GO" id="GO:1901981">
    <property type="term" value="F:phosphatidylinositol phosphate binding"/>
    <property type="evidence" value="ECO:0007669"/>
    <property type="project" value="TreeGrafter"/>
</dbReference>
<reference evidence="9" key="2">
    <citation type="submission" date="2025-08" db="UniProtKB">
        <authorList>
            <consortium name="Ensembl"/>
        </authorList>
    </citation>
    <scope>IDENTIFICATION</scope>
</reference>
<dbReference type="Pfam" id="PF00787">
    <property type="entry name" value="PX"/>
    <property type="match status" value="1"/>
</dbReference>
<sequence length="382" mass="43534">MTTRMFDRLKRSLFREKEVMPELERVAQGEVSLEAELEEEEEPISERLSGTLRLQHAEGGASGESPESDPDSDYTESEWTDSTDLSPVGTSPSGSASSLLNDSWRSPAPSSANQTFEVTDASIVHDGSSKFVLYTINVLQSATDRSPAVITRRYSDFRHLHRTLRRLHGNQMEGVCFPRKRLHRNYTAETIAKRSRAFEQYLCHVCSLPSLKEALCVRHFFYLSDLQSAQVLIRIGQFSDALPFLLNAKSLQLKLGWACCCDNQTWPSSHWLFTLIGLTCCFQEAELPEEAWSHCDHALQGLVANQREVQLRTVSHEDKPLPEEVRPHPLLLPLLQAGVRLAWQTGMDKRQWEELLHHLEVEPDNNPTMKEFLVKHELLEED</sequence>
<name>A0A8C5EH15_GOUWI</name>
<keyword evidence="6" id="KW-0472">Membrane</keyword>
<dbReference type="PANTHER" id="PTHR20939:SF10">
    <property type="entry name" value="SORTING NEXIN-21"/>
    <property type="match status" value="1"/>
</dbReference>
<accession>A0A8C5EH15</accession>
<evidence type="ECO:0000313" key="10">
    <source>
        <dbReference type="Proteomes" id="UP000694680"/>
    </source>
</evidence>
<dbReference type="CTD" id="90203"/>
<evidence type="ECO:0000256" key="1">
    <source>
        <dbReference type="ARBA" id="ARBA00004469"/>
    </source>
</evidence>
<keyword evidence="2" id="KW-0813">Transport</keyword>
<reference evidence="9" key="1">
    <citation type="submission" date="2020-06" db="EMBL/GenBank/DDBJ databases">
        <authorList>
            <consortium name="Wellcome Sanger Institute Data Sharing"/>
        </authorList>
    </citation>
    <scope>NUCLEOTIDE SEQUENCE [LARGE SCALE GENOMIC DNA]</scope>
</reference>
<feature type="domain" description="PX" evidence="8">
    <location>
        <begin position="112"/>
        <end position="228"/>
    </location>
</feature>
<keyword evidence="5" id="KW-0446">Lipid-binding</keyword>
<evidence type="ECO:0000256" key="7">
    <source>
        <dbReference type="SAM" id="MobiDB-lite"/>
    </source>
</evidence>
<evidence type="ECO:0000256" key="6">
    <source>
        <dbReference type="ARBA" id="ARBA00023136"/>
    </source>
</evidence>
<dbReference type="Gene3D" id="3.30.1520.10">
    <property type="entry name" value="Phox-like domain"/>
    <property type="match status" value="1"/>
</dbReference>
<dbReference type="InterPro" id="IPR001683">
    <property type="entry name" value="PX_dom"/>
</dbReference>
<dbReference type="InterPro" id="IPR036871">
    <property type="entry name" value="PX_dom_sf"/>
</dbReference>
<reference evidence="9" key="3">
    <citation type="submission" date="2025-09" db="UniProtKB">
        <authorList>
            <consortium name="Ensembl"/>
        </authorList>
    </citation>
    <scope>IDENTIFICATION</scope>
</reference>
<feature type="compositionally biased region" description="Acidic residues" evidence="7">
    <location>
        <begin position="66"/>
        <end position="81"/>
    </location>
</feature>
<evidence type="ECO:0000256" key="2">
    <source>
        <dbReference type="ARBA" id="ARBA00022448"/>
    </source>
</evidence>
<protein>
    <submittedName>
        <fullName evidence="9">Sorting nexin-21-like</fullName>
    </submittedName>
</protein>
<dbReference type="GeneID" id="114475079"/>
<dbReference type="GO" id="GO:0031901">
    <property type="term" value="C:early endosome membrane"/>
    <property type="evidence" value="ECO:0007669"/>
    <property type="project" value="UniProtKB-SubCell"/>
</dbReference>
<dbReference type="SMART" id="SM00312">
    <property type="entry name" value="PX"/>
    <property type="match status" value="1"/>
</dbReference>
<dbReference type="OrthoDB" id="5975050at2759"/>
<evidence type="ECO:0000313" key="9">
    <source>
        <dbReference type="Ensembl" id="ENSGWIP00000020642.1"/>
    </source>
</evidence>
<dbReference type="Proteomes" id="UP000694680">
    <property type="component" value="Chromosome 2"/>
</dbReference>
<gene>
    <name evidence="9" type="primary">snx21</name>
</gene>
<feature type="region of interest" description="Disordered" evidence="7">
    <location>
        <begin position="31"/>
        <end position="112"/>
    </location>
</feature>
<dbReference type="PROSITE" id="PS50195">
    <property type="entry name" value="PX"/>
    <property type="match status" value="1"/>
</dbReference>
<proteinExistence type="predicted"/>
<evidence type="ECO:0000256" key="3">
    <source>
        <dbReference type="ARBA" id="ARBA00022753"/>
    </source>
</evidence>
<dbReference type="AlphaFoldDB" id="A0A8C5EH15"/>
<keyword evidence="3" id="KW-0967">Endosome</keyword>
<organism evidence="9 10">
    <name type="scientific">Gouania willdenowi</name>
    <name type="common">Blunt-snouted clingfish</name>
    <name type="synonym">Lepadogaster willdenowi</name>
    <dbReference type="NCBI Taxonomy" id="441366"/>
    <lineage>
        <taxon>Eukaryota</taxon>
        <taxon>Metazoa</taxon>
        <taxon>Chordata</taxon>
        <taxon>Craniata</taxon>
        <taxon>Vertebrata</taxon>
        <taxon>Euteleostomi</taxon>
        <taxon>Actinopterygii</taxon>
        <taxon>Neopterygii</taxon>
        <taxon>Teleostei</taxon>
        <taxon>Neoteleostei</taxon>
        <taxon>Acanthomorphata</taxon>
        <taxon>Ovalentaria</taxon>
        <taxon>Blenniimorphae</taxon>
        <taxon>Blenniiformes</taxon>
        <taxon>Gobiesocoidei</taxon>
        <taxon>Gobiesocidae</taxon>
        <taxon>Gobiesocinae</taxon>
        <taxon>Gouania</taxon>
    </lineage>
</organism>
<evidence type="ECO:0000259" key="8">
    <source>
        <dbReference type="PROSITE" id="PS50195"/>
    </source>
</evidence>
<evidence type="ECO:0000256" key="5">
    <source>
        <dbReference type="ARBA" id="ARBA00023121"/>
    </source>
</evidence>
<feature type="compositionally biased region" description="Polar residues" evidence="7">
    <location>
        <begin position="82"/>
        <end position="112"/>
    </location>
</feature>
<keyword evidence="10" id="KW-1185">Reference proteome</keyword>
<feature type="compositionally biased region" description="Acidic residues" evidence="7">
    <location>
        <begin position="33"/>
        <end position="43"/>
    </location>
</feature>
<dbReference type="SUPFAM" id="SSF64268">
    <property type="entry name" value="PX domain"/>
    <property type="match status" value="1"/>
</dbReference>